<feature type="transmembrane region" description="Helical" evidence="1">
    <location>
        <begin position="301"/>
        <end position="319"/>
    </location>
</feature>
<evidence type="ECO:0000256" key="1">
    <source>
        <dbReference type="SAM" id="Phobius"/>
    </source>
</evidence>
<protein>
    <recommendedName>
        <fullName evidence="4">O-antigen ligase</fullName>
    </recommendedName>
</protein>
<keyword evidence="1" id="KW-0812">Transmembrane</keyword>
<feature type="transmembrane region" description="Helical" evidence="1">
    <location>
        <begin position="64"/>
        <end position="84"/>
    </location>
</feature>
<reference evidence="2 3" key="1">
    <citation type="submission" date="2019-03" db="EMBL/GenBank/DDBJ databases">
        <title>Draft genome sequences of novel Actinobacteria.</title>
        <authorList>
            <person name="Sahin N."/>
            <person name="Ay H."/>
            <person name="Saygin H."/>
        </authorList>
    </citation>
    <scope>NUCLEOTIDE SEQUENCE [LARGE SCALE GENOMIC DNA]</scope>
    <source>
        <strain evidence="2 3">5K548</strain>
    </source>
</reference>
<keyword evidence="1" id="KW-0472">Membrane</keyword>
<feature type="transmembrane region" description="Helical" evidence="1">
    <location>
        <begin position="259"/>
        <end position="289"/>
    </location>
</feature>
<keyword evidence="1" id="KW-1133">Transmembrane helix</keyword>
<feature type="transmembrane region" description="Helical" evidence="1">
    <location>
        <begin position="384"/>
        <end position="406"/>
    </location>
</feature>
<name>A0A4R5BV29_9PSEU</name>
<feature type="transmembrane region" description="Helical" evidence="1">
    <location>
        <begin position="418"/>
        <end position="437"/>
    </location>
</feature>
<feature type="transmembrane region" description="Helical" evidence="1">
    <location>
        <begin position="183"/>
        <end position="203"/>
    </location>
</feature>
<sequence length="466" mass="50044">MISLVRDRTPRARVGGDGRLVALAAVTAVVFGALSIVGGLLVFATLGIVGLFAVCAYRPVFAPYIYLVTLPFLAGIERGALVPMARPNEALLAVLLAGACFGGVLRYLRGDAVRLRLRPMDMPLAGLVLLATVWPIASMMLRGQTPLGSDFAAVLPMCKLAALFVLVRMTVRTDAQLLRCARLIVWPGAVVAVVAILQTLNVGPVLDLLAGWWSTDSGGLSSRGTTTLGSSIATGDYVIMCLSLVICCSLRGLFARREALVTGFVLGAGVLAAGQFSTWIAAAVAVVVILRRIPQLRRSAVRFLPVVGVAVLVGAPAFLGRMSDFSEGFTVPRSWLGRWDNITHFYVPRLDEFGFFLGVSPDSVLVAPETWRELIYLESGYLQFLWVGGLPLLVAFGWLSVSVLTATSRLRTRQDATGAYATTLEITWWVILVLSIIDIHLVLRGSGDLLFVLLAVVSGRCTRDRS</sequence>
<dbReference type="RefSeq" id="WP_132683700.1">
    <property type="nucleotide sequence ID" value="NZ_SMLA01000019.1"/>
</dbReference>
<keyword evidence="3" id="KW-1185">Reference proteome</keyword>
<comment type="caution">
    <text evidence="2">The sequence shown here is derived from an EMBL/GenBank/DDBJ whole genome shotgun (WGS) entry which is preliminary data.</text>
</comment>
<proteinExistence type="predicted"/>
<evidence type="ECO:0000313" key="2">
    <source>
        <dbReference type="EMBL" id="TDD88102.1"/>
    </source>
</evidence>
<accession>A0A4R5BV29</accession>
<feature type="transmembrane region" description="Helical" evidence="1">
    <location>
        <begin position="153"/>
        <end position="171"/>
    </location>
</feature>
<feature type="transmembrane region" description="Helical" evidence="1">
    <location>
        <begin position="90"/>
        <end position="108"/>
    </location>
</feature>
<evidence type="ECO:0000313" key="3">
    <source>
        <dbReference type="Proteomes" id="UP000294723"/>
    </source>
</evidence>
<evidence type="ECO:0008006" key="4">
    <source>
        <dbReference type="Google" id="ProtNLM"/>
    </source>
</evidence>
<dbReference type="Proteomes" id="UP000294723">
    <property type="component" value="Unassembled WGS sequence"/>
</dbReference>
<feature type="transmembrane region" description="Helical" evidence="1">
    <location>
        <begin position="20"/>
        <end position="52"/>
    </location>
</feature>
<organism evidence="2 3">
    <name type="scientific">Saccharopolyspora karakumensis</name>
    <dbReference type="NCBI Taxonomy" id="2530386"/>
    <lineage>
        <taxon>Bacteria</taxon>
        <taxon>Bacillati</taxon>
        <taxon>Actinomycetota</taxon>
        <taxon>Actinomycetes</taxon>
        <taxon>Pseudonocardiales</taxon>
        <taxon>Pseudonocardiaceae</taxon>
        <taxon>Saccharopolyspora</taxon>
    </lineage>
</organism>
<dbReference type="EMBL" id="SMLA01000019">
    <property type="protein sequence ID" value="TDD88102.1"/>
    <property type="molecule type" value="Genomic_DNA"/>
</dbReference>
<dbReference type="AlphaFoldDB" id="A0A4R5BV29"/>
<gene>
    <name evidence="2" type="ORF">E1202_15045</name>
</gene>
<feature type="transmembrane region" description="Helical" evidence="1">
    <location>
        <begin position="120"/>
        <end position="141"/>
    </location>
</feature>